<keyword evidence="1" id="KW-0732">Signal</keyword>
<dbReference type="SMART" id="SM00554">
    <property type="entry name" value="FAS1"/>
    <property type="match status" value="4"/>
</dbReference>
<dbReference type="AlphaFoldDB" id="A0A2S7KQK6"/>
<name>A0A2S7KQK6_9FLAO</name>
<feature type="domain" description="FAS1" evidence="2">
    <location>
        <begin position="471"/>
        <end position="613"/>
    </location>
</feature>
<sequence length="617" mass="63602">MKKLFKWAFVAFLAITVVACSNDDDNNPTNPDSSDFTITNILQSNSDYTSLVAALNRAGLTGALDGVEERTLFAPTNAAFEQFLNDNGFPSLEEVPVDVLTETLLNHVVNGSAFSTDLTTGYLNSLASFGDTGFNLSLFVDLSSGIRVNGVSSVVVANADVEASNGVIHQVDAVIGIPTVVTQATANPDFSVLVEALVAGSTNGVDYVALLSGTEGSPFTVFAPTNDAFAGLLEALGLDSLDQIPVDLLQTVLNYHVIAASNVRAGDLSEGAEVTTFQGEDILITLDGGPGIIDATGIKANIIATDVQSSNGIVHAIDKVILPQEAIDVVNPTIAGLAMMNADLSILVDALGRAGLVDTLNDRNAEFTVFAPTNTAFLAFLDSLGLDSLDDVPVDVLTQVLLNHVLTGTALSTDLSTGYVSSLATFGGEDNLSMYISTADGVRINGVSSVAAADQTAANGVVHVVDAVIGLPTVVTFATADPTFETLVAALTREDQPDFAGILSTPNGTEPAPFTVFAPTNDAFGDLLAELGLGGLGDLDTATLTATLNYHVIGGANVREEDLSSGDVGTLGGNITINAAAATITDPNGRVINIVVTNVQAANGVVHVINRVILPPL</sequence>
<proteinExistence type="predicted"/>
<evidence type="ECO:0000256" key="1">
    <source>
        <dbReference type="SAM" id="SignalP"/>
    </source>
</evidence>
<dbReference type="SUPFAM" id="SSF82153">
    <property type="entry name" value="FAS1 domain"/>
    <property type="match status" value="4"/>
</dbReference>
<dbReference type="Pfam" id="PF02469">
    <property type="entry name" value="Fasciclin"/>
    <property type="match status" value="4"/>
</dbReference>
<gene>
    <name evidence="3" type="ORF">BST85_08370</name>
</gene>
<dbReference type="InterPro" id="IPR000782">
    <property type="entry name" value="FAS1_domain"/>
</dbReference>
<dbReference type="EMBL" id="MQUB01000001">
    <property type="protein sequence ID" value="PQB04901.1"/>
    <property type="molecule type" value="Genomic_DNA"/>
</dbReference>
<dbReference type="GO" id="GO:0005615">
    <property type="term" value="C:extracellular space"/>
    <property type="evidence" value="ECO:0007669"/>
    <property type="project" value="TreeGrafter"/>
</dbReference>
<reference evidence="3 4" key="1">
    <citation type="submission" date="2016-11" db="EMBL/GenBank/DDBJ databases">
        <title>Trade-off between light-utilization and light-protection in marine flavobacteria.</title>
        <authorList>
            <person name="Kumagai Y."/>
        </authorList>
    </citation>
    <scope>NUCLEOTIDE SEQUENCE [LARGE SCALE GENOMIC DNA]</scope>
    <source>
        <strain evidence="3 4">NBRC 107741</strain>
    </source>
</reference>
<dbReference type="PROSITE" id="PS51257">
    <property type="entry name" value="PROKAR_LIPOPROTEIN"/>
    <property type="match status" value="1"/>
</dbReference>
<feature type="chain" id="PRO_5015696660" evidence="1">
    <location>
        <begin position="20"/>
        <end position="617"/>
    </location>
</feature>
<protein>
    <submittedName>
        <fullName evidence="3">Fasciclin</fullName>
    </submittedName>
</protein>
<evidence type="ECO:0000313" key="3">
    <source>
        <dbReference type="EMBL" id="PQB04901.1"/>
    </source>
</evidence>
<feature type="signal peptide" evidence="1">
    <location>
        <begin position="1"/>
        <end position="19"/>
    </location>
</feature>
<dbReference type="OrthoDB" id="9800666at2"/>
<dbReference type="PANTHER" id="PTHR10900">
    <property type="entry name" value="PERIOSTIN-RELATED"/>
    <property type="match status" value="1"/>
</dbReference>
<dbReference type="PANTHER" id="PTHR10900:SF77">
    <property type="entry name" value="FI19380P1"/>
    <property type="match status" value="1"/>
</dbReference>
<dbReference type="Proteomes" id="UP000239800">
    <property type="component" value="Unassembled WGS sequence"/>
</dbReference>
<dbReference type="InterPro" id="IPR050904">
    <property type="entry name" value="Adhesion/Biosynth-related"/>
</dbReference>
<feature type="domain" description="FAS1" evidence="2">
    <location>
        <begin position="177"/>
        <end position="321"/>
    </location>
</feature>
<dbReference type="RefSeq" id="WP_104812832.1">
    <property type="nucleotide sequence ID" value="NZ_MQUB01000001.1"/>
</dbReference>
<dbReference type="Gene3D" id="2.30.180.10">
    <property type="entry name" value="FAS1 domain"/>
    <property type="match status" value="4"/>
</dbReference>
<evidence type="ECO:0000313" key="4">
    <source>
        <dbReference type="Proteomes" id="UP000239800"/>
    </source>
</evidence>
<evidence type="ECO:0000259" key="2">
    <source>
        <dbReference type="PROSITE" id="PS50213"/>
    </source>
</evidence>
<feature type="domain" description="FAS1" evidence="2">
    <location>
        <begin position="35"/>
        <end position="175"/>
    </location>
</feature>
<accession>A0A2S7KQK6</accession>
<dbReference type="FunFam" id="2.30.180.10:FF:000032">
    <property type="entry name" value="Fasciclin domain-containing protein, putative"/>
    <property type="match status" value="1"/>
</dbReference>
<dbReference type="InterPro" id="IPR036378">
    <property type="entry name" value="FAS1_dom_sf"/>
</dbReference>
<keyword evidence="4" id="KW-1185">Reference proteome</keyword>
<dbReference type="PROSITE" id="PS50213">
    <property type="entry name" value="FAS1"/>
    <property type="match status" value="4"/>
</dbReference>
<feature type="domain" description="FAS1" evidence="2">
    <location>
        <begin position="331"/>
        <end position="469"/>
    </location>
</feature>
<organism evidence="3 4">
    <name type="scientific">Aureitalea marina</name>
    <dbReference type="NCBI Taxonomy" id="930804"/>
    <lineage>
        <taxon>Bacteria</taxon>
        <taxon>Pseudomonadati</taxon>
        <taxon>Bacteroidota</taxon>
        <taxon>Flavobacteriia</taxon>
        <taxon>Flavobacteriales</taxon>
        <taxon>Flavobacteriaceae</taxon>
        <taxon>Aureitalea</taxon>
    </lineage>
</organism>
<comment type="caution">
    <text evidence="3">The sequence shown here is derived from an EMBL/GenBank/DDBJ whole genome shotgun (WGS) entry which is preliminary data.</text>
</comment>